<dbReference type="STRING" id="1797471.A3A71_02670"/>
<organism evidence="2 3">
    <name type="scientific">Candidatus Berkelbacteria bacterium RIFCSPLOWO2_01_FULL_50_28</name>
    <dbReference type="NCBI Taxonomy" id="1797471"/>
    <lineage>
        <taxon>Bacteria</taxon>
        <taxon>Candidatus Berkelbacteria</taxon>
    </lineage>
</organism>
<proteinExistence type="predicted"/>
<dbReference type="Proteomes" id="UP000177481">
    <property type="component" value="Unassembled WGS sequence"/>
</dbReference>
<dbReference type="AlphaFoldDB" id="A0A1F5EC18"/>
<comment type="caution">
    <text evidence="2">The sequence shown here is derived from an EMBL/GenBank/DDBJ whole genome shotgun (WGS) entry which is preliminary data.</text>
</comment>
<keyword evidence="1" id="KW-1133">Transmembrane helix</keyword>
<protein>
    <submittedName>
        <fullName evidence="2">Uncharacterized protein</fullName>
    </submittedName>
</protein>
<evidence type="ECO:0000256" key="1">
    <source>
        <dbReference type="SAM" id="Phobius"/>
    </source>
</evidence>
<evidence type="ECO:0000313" key="3">
    <source>
        <dbReference type="Proteomes" id="UP000177481"/>
    </source>
</evidence>
<feature type="transmembrane region" description="Helical" evidence="1">
    <location>
        <begin position="40"/>
        <end position="64"/>
    </location>
</feature>
<sequence>MTVERIAIFLAKVKSSYWLKLIPLAILLVVFVWLGNSKEVIIATMGGIIVGIMFGQQAFASLILKRIRQVEKDNG</sequence>
<feature type="transmembrane region" description="Helical" evidence="1">
    <location>
        <begin position="17"/>
        <end position="34"/>
    </location>
</feature>
<evidence type="ECO:0000313" key="2">
    <source>
        <dbReference type="EMBL" id="OGD64925.1"/>
    </source>
</evidence>
<reference evidence="2 3" key="1">
    <citation type="journal article" date="2016" name="Nat. Commun.">
        <title>Thousands of microbial genomes shed light on interconnected biogeochemical processes in an aquifer system.</title>
        <authorList>
            <person name="Anantharaman K."/>
            <person name="Brown C.T."/>
            <person name="Hug L.A."/>
            <person name="Sharon I."/>
            <person name="Castelle C.J."/>
            <person name="Probst A.J."/>
            <person name="Thomas B.C."/>
            <person name="Singh A."/>
            <person name="Wilkins M.J."/>
            <person name="Karaoz U."/>
            <person name="Brodie E.L."/>
            <person name="Williams K.H."/>
            <person name="Hubbard S.S."/>
            <person name="Banfield J.F."/>
        </authorList>
    </citation>
    <scope>NUCLEOTIDE SEQUENCE [LARGE SCALE GENOMIC DNA]</scope>
</reference>
<keyword evidence="1" id="KW-0472">Membrane</keyword>
<name>A0A1F5EC18_9BACT</name>
<dbReference type="EMBL" id="MEZX01000002">
    <property type="protein sequence ID" value="OGD64925.1"/>
    <property type="molecule type" value="Genomic_DNA"/>
</dbReference>
<accession>A0A1F5EC18</accession>
<keyword evidence="1" id="KW-0812">Transmembrane</keyword>
<gene>
    <name evidence="2" type="ORF">A3A71_02670</name>
</gene>